<evidence type="ECO:0000313" key="2">
    <source>
        <dbReference type="Proteomes" id="UP001500711"/>
    </source>
</evidence>
<accession>A0ABP7BKW2</accession>
<keyword evidence="2" id="KW-1185">Reference proteome</keyword>
<protein>
    <submittedName>
        <fullName evidence="1">Uncharacterized protein</fullName>
    </submittedName>
</protein>
<dbReference type="EMBL" id="BAABBE010000017">
    <property type="protein sequence ID" value="GAA3662335.1"/>
    <property type="molecule type" value="Genomic_DNA"/>
</dbReference>
<comment type="caution">
    <text evidence="1">The sequence shown here is derived from an EMBL/GenBank/DDBJ whole genome shotgun (WGS) entry which is preliminary data.</text>
</comment>
<reference evidence="2" key="1">
    <citation type="journal article" date="2019" name="Int. J. Syst. Evol. Microbiol.">
        <title>The Global Catalogue of Microorganisms (GCM) 10K type strain sequencing project: providing services to taxonomists for standard genome sequencing and annotation.</title>
        <authorList>
            <consortium name="The Broad Institute Genomics Platform"/>
            <consortium name="The Broad Institute Genome Sequencing Center for Infectious Disease"/>
            <person name="Wu L."/>
            <person name="Ma J."/>
        </authorList>
    </citation>
    <scope>NUCLEOTIDE SEQUENCE [LARGE SCALE GENOMIC DNA]</scope>
    <source>
        <strain evidence="2">JCM 17494</strain>
    </source>
</reference>
<proteinExistence type="predicted"/>
<sequence length="61" mass="6655">MEVEERAQRLAFARLQRRADSFCGHPASLASRSSYVAGAIGCHWAVRVVLPTVGTVRGQEV</sequence>
<organism evidence="1 2">
    <name type="scientific">Lentzea roselyniae</name>
    <dbReference type="NCBI Taxonomy" id="531940"/>
    <lineage>
        <taxon>Bacteria</taxon>
        <taxon>Bacillati</taxon>
        <taxon>Actinomycetota</taxon>
        <taxon>Actinomycetes</taxon>
        <taxon>Pseudonocardiales</taxon>
        <taxon>Pseudonocardiaceae</taxon>
        <taxon>Lentzea</taxon>
    </lineage>
</organism>
<evidence type="ECO:0000313" key="1">
    <source>
        <dbReference type="EMBL" id="GAA3662335.1"/>
    </source>
</evidence>
<dbReference type="Proteomes" id="UP001500711">
    <property type="component" value="Unassembled WGS sequence"/>
</dbReference>
<gene>
    <name evidence="1" type="ORF">GCM10022267_55630</name>
</gene>
<name>A0ABP7BKW2_9PSEU</name>